<organism evidence="1 2">
    <name type="scientific">Dissophora globulifera</name>
    <dbReference type="NCBI Taxonomy" id="979702"/>
    <lineage>
        <taxon>Eukaryota</taxon>
        <taxon>Fungi</taxon>
        <taxon>Fungi incertae sedis</taxon>
        <taxon>Mucoromycota</taxon>
        <taxon>Mortierellomycotina</taxon>
        <taxon>Mortierellomycetes</taxon>
        <taxon>Mortierellales</taxon>
        <taxon>Mortierellaceae</taxon>
        <taxon>Dissophora</taxon>
    </lineage>
</organism>
<keyword evidence="2" id="KW-1185">Reference proteome</keyword>
<dbReference type="Proteomes" id="UP000738325">
    <property type="component" value="Unassembled WGS sequence"/>
</dbReference>
<sequence length="238" mass="24998">MNTENNNAMAKLYDANTTGSVWSLAVNKDGLELKSNFGTVSSVTPGTSWQTASALYSSLSIQAYGCRQDGTFIYASTLGGGNTYSHTTLTGATVQALFTNLASNKTPFCSLTPESCIYDVALDGYDYAWFLSANCDLYVSTSPQTAVFGGTVKHIGKIRGVPSGAVCWGLAFDGYANVYYAGMVFTTATFSNDGWIAKAPMVNPLASTTLLTTTGAQISDLASCAFPKTNVTALLATS</sequence>
<evidence type="ECO:0000313" key="2">
    <source>
        <dbReference type="Proteomes" id="UP000738325"/>
    </source>
</evidence>
<comment type="caution">
    <text evidence="1">The sequence shown here is derived from an EMBL/GenBank/DDBJ whole genome shotgun (WGS) entry which is preliminary data.</text>
</comment>
<protein>
    <submittedName>
        <fullName evidence="1">Uncharacterized protein</fullName>
    </submittedName>
</protein>
<proteinExistence type="predicted"/>
<dbReference type="AlphaFoldDB" id="A0A9P6RI52"/>
<accession>A0A9P6RI52</accession>
<gene>
    <name evidence="1" type="ORF">BGZ99_004382</name>
</gene>
<name>A0A9P6RI52_9FUNG</name>
<dbReference type="EMBL" id="JAAAIP010000273">
    <property type="protein sequence ID" value="KAG0320663.1"/>
    <property type="molecule type" value="Genomic_DNA"/>
</dbReference>
<reference evidence="1" key="1">
    <citation type="journal article" date="2020" name="Fungal Divers.">
        <title>Resolving the Mortierellaceae phylogeny through synthesis of multi-gene phylogenetics and phylogenomics.</title>
        <authorList>
            <person name="Vandepol N."/>
            <person name="Liber J."/>
            <person name="Desiro A."/>
            <person name="Na H."/>
            <person name="Kennedy M."/>
            <person name="Barry K."/>
            <person name="Grigoriev I.V."/>
            <person name="Miller A.N."/>
            <person name="O'Donnell K."/>
            <person name="Stajich J.E."/>
            <person name="Bonito G."/>
        </authorList>
    </citation>
    <scope>NUCLEOTIDE SEQUENCE</scope>
    <source>
        <strain evidence="1">REB-010B</strain>
    </source>
</reference>
<dbReference type="OrthoDB" id="2444550at2759"/>
<evidence type="ECO:0000313" key="1">
    <source>
        <dbReference type="EMBL" id="KAG0320663.1"/>
    </source>
</evidence>